<dbReference type="GO" id="GO:0004497">
    <property type="term" value="F:monooxygenase activity"/>
    <property type="evidence" value="ECO:0007669"/>
    <property type="project" value="UniProtKB-KW"/>
</dbReference>
<reference evidence="10" key="2">
    <citation type="submission" date="2025-08" db="UniProtKB">
        <authorList>
            <consortium name="Ensembl"/>
        </authorList>
    </citation>
    <scope>IDENTIFICATION</scope>
    <source>
        <strain evidence="10">Thoroughbred</strain>
    </source>
</reference>
<comment type="cofactor">
    <cofactor evidence="1 8">
        <name>heme</name>
        <dbReference type="ChEBI" id="CHEBI:30413"/>
    </cofactor>
</comment>
<dbReference type="PRINTS" id="PR00463">
    <property type="entry name" value="EP450I"/>
</dbReference>
<evidence type="ECO:0000256" key="6">
    <source>
        <dbReference type="ARBA" id="ARBA00023004"/>
    </source>
</evidence>
<dbReference type="GeneTree" id="ENSGT00940000157714"/>
<dbReference type="GO" id="GO:0016020">
    <property type="term" value="C:membrane"/>
    <property type="evidence" value="ECO:0007669"/>
    <property type="project" value="UniProtKB-SubCell"/>
</dbReference>
<feature type="binding site" description="axial binding residue" evidence="8">
    <location>
        <position position="191"/>
    </location>
    <ligand>
        <name>heme</name>
        <dbReference type="ChEBI" id="CHEBI:30413"/>
    </ligand>
    <ligandPart>
        <name>Fe</name>
        <dbReference type="ChEBI" id="CHEBI:18248"/>
    </ligandPart>
</feature>
<sequence>MGPAEVLLLGLAALLAWAWLRRRRRARGLPPGPTPWPVLGNFGFALLPPRLRRGSWLHRRAAGADAAVGPPRLLAGLAREYGSVFSFSLGPHLVVVLNDFRSVRQALVQQAAVFSDRPRMPLVSLVTKEKVLQGYTIPKGTVVLPNLWSVHRDPAIWEEPDEFHPNRFLDDQGQLVKKEAFIPFGIGKRVCMGEQLAKMELFLMFASLIQSFKFALPKDSETPLLTGRYGLTLAPHPFNVIISKR</sequence>
<dbReference type="InterPro" id="IPR050182">
    <property type="entry name" value="Cytochrome_P450_fam2"/>
</dbReference>
<dbReference type="AlphaFoldDB" id="A0A9L0S4N8"/>
<reference evidence="10 11" key="1">
    <citation type="journal article" date="2009" name="Science">
        <title>Genome sequence, comparative analysis, and population genetics of the domestic horse.</title>
        <authorList>
            <consortium name="Broad Institute Genome Sequencing Platform"/>
            <consortium name="Broad Institute Whole Genome Assembly Team"/>
            <person name="Wade C.M."/>
            <person name="Giulotto E."/>
            <person name="Sigurdsson S."/>
            <person name="Zoli M."/>
            <person name="Gnerre S."/>
            <person name="Imsland F."/>
            <person name="Lear T.L."/>
            <person name="Adelson D.L."/>
            <person name="Bailey E."/>
            <person name="Bellone R.R."/>
            <person name="Bloecker H."/>
            <person name="Distl O."/>
            <person name="Edgar R.C."/>
            <person name="Garber M."/>
            <person name="Leeb T."/>
            <person name="Mauceli E."/>
            <person name="MacLeod J.N."/>
            <person name="Penedo M.C.T."/>
            <person name="Raison J.M."/>
            <person name="Sharpe T."/>
            <person name="Vogel J."/>
            <person name="Andersson L."/>
            <person name="Antczak D.F."/>
            <person name="Biagi T."/>
            <person name="Binns M.M."/>
            <person name="Chowdhary B.P."/>
            <person name="Coleman S.J."/>
            <person name="Della Valle G."/>
            <person name="Fryc S."/>
            <person name="Guerin G."/>
            <person name="Hasegawa T."/>
            <person name="Hill E.W."/>
            <person name="Jurka J."/>
            <person name="Kiialainen A."/>
            <person name="Lindgren G."/>
            <person name="Liu J."/>
            <person name="Magnani E."/>
            <person name="Mickelson J.R."/>
            <person name="Murray J."/>
            <person name="Nergadze S.G."/>
            <person name="Onofrio R."/>
            <person name="Pedroni S."/>
            <person name="Piras M.F."/>
            <person name="Raudsepp T."/>
            <person name="Rocchi M."/>
            <person name="Roeed K.H."/>
            <person name="Ryder O.A."/>
            <person name="Searle S."/>
            <person name="Skow L."/>
            <person name="Swinburne J.E."/>
            <person name="Syvaenen A.C."/>
            <person name="Tozaki T."/>
            <person name="Valberg S.J."/>
            <person name="Vaudin M."/>
            <person name="White J.R."/>
            <person name="Zody M.C."/>
            <person name="Lander E.S."/>
            <person name="Lindblad-Toh K."/>
        </authorList>
    </citation>
    <scope>NUCLEOTIDE SEQUENCE [LARGE SCALE GENOMIC DNA]</scope>
    <source>
        <strain evidence="10 11">Thoroughbred</strain>
    </source>
</reference>
<comment type="similarity">
    <text evidence="3 9">Belongs to the cytochrome P450 family.</text>
</comment>
<dbReference type="Pfam" id="PF00067">
    <property type="entry name" value="p450"/>
    <property type="match status" value="2"/>
</dbReference>
<reference evidence="10" key="3">
    <citation type="submission" date="2025-09" db="UniProtKB">
        <authorList>
            <consortium name="Ensembl"/>
        </authorList>
    </citation>
    <scope>IDENTIFICATION</scope>
    <source>
        <strain evidence="10">Thoroughbred</strain>
    </source>
</reference>
<evidence type="ECO:0000313" key="10">
    <source>
        <dbReference type="Ensembl" id="ENSECAP00000069019.1"/>
    </source>
</evidence>
<keyword evidence="9" id="KW-0560">Oxidoreductase</keyword>
<keyword evidence="9" id="KW-0503">Monooxygenase</keyword>
<evidence type="ECO:0000256" key="3">
    <source>
        <dbReference type="ARBA" id="ARBA00010617"/>
    </source>
</evidence>
<evidence type="ECO:0000256" key="7">
    <source>
        <dbReference type="ARBA" id="ARBA00023136"/>
    </source>
</evidence>
<dbReference type="SUPFAM" id="SSF48264">
    <property type="entry name" value="Cytochrome P450"/>
    <property type="match status" value="2"/>
</dbReference>
<keyword evidence="11" id="KW-1185">Reference proteome</keyword>
<organism evidence="10 11">
    <name type="scientific">Equus caballus</name>
    <name type="common">Horse</name>
    <dbReference type="NCBI Taxonomy" id="9796"/>
    <lineage>
        <taxon>Eukaryota</taxon>
        <taxon>Metazoa</taxon>
        <taxon>Chordata</taxon>
        <taxon>Craniata</taxon>
        <taxon>Vertebrata</taxon>
        <taxon>Euteleostomi</taxon>
        <taxon>Mammalia</taxon>
        <taxon>Eutheria</taxon>
        <taxon>Laurasiatheria</taxon>
        <taxon>Perissodactyla</taxon>
        <taxon>Equidae</taxon>
        <taxon>Equus</taxon>
    </lineage>
</organism>
<comment type="subcellular location">
    <subcellularLocation>
        <location evidence="2">Membrane</location>
    </subcellularLocation>
</comment>
<accession>A0A9L0S4N8</accession>
<dbReference type="Ensembl" id="ENSECAT00000133523.1">
    <property type="protein sequence ID" value="ENSECAP00000069019.1"/>
    <property type="gene ID" value="ENSECAG00000048143.1"/>
</dbReference>
<dbReference type="InterPro" id="IPR002401">
    <property type="entry name" value="Cyt_P450_E_grp-I"/>
</dbReference>
<keyword evidence="6 8" id="KW-0408">Iron</keyword>
<dbReference type="GO" id="GO:0016705">
    <property type="term" value="F:oxidoreductase activity, acting on paired donors, with incorporation or reduction of molecular oxygen"/>
    <property type="evidence" value="ECO:0007669"/>
    <property type="project" value="InterPro"/>
</dbReference>
<dbReference type="GO" id="GO:0020037">
    <property type="term" value="F:heme binding"/>
    <property type="evidence" value="ECO:0007669"/>
    <property type="project" value="InterPro"/>
</dbReference>
<dbReference type="PROSITE" id="PS00086">
    <property type="entry name" value="CYTOCHROME_P450"/>
    <property type="match status" value="1"/>
</dbReference>
<dbReference type="InterPro" id="IPR036396">
    <property type="entry name" value="Cyt_P450_sf"/>
</dbReference>
<keyword evidence="7" id="KW-0472">Membrane</keyword>
<evidence type="ECO:0000256" key="8">
    <source>
        <dbReference type="PIRSR" id="PIRSR602401-1"/>
    </source>
</evidence>
<dbReference type="InterPro" id="IPR017972">
    <property type="entry name" value="Cyt_P450_CS"/>
</dbReference>
<evidence type="ECO:0000256" key="1">
    <source>
        <dbReference type="ARBA" id="ARBA00001971"/>
    </source>
</evidence>
<dbReference type="PANTHER" id="PTHR24300:SF364">
    <property type="entry name" value="CYTOCHROME P450 2U1"/>
    <property type="match status" value="1"/>
</dbReference>
<name>A0A9L0S4N8_HORSE</name>
<evidence type="ECO:0000256" key="9">
    <source>
        <dbReference type="RuleBase" id="RU000461"/>
    </source>
</evidence>
<protein>
    <submittedName>
        <fullName evidence="10">Cytochrome P450 family 2 subfamily U member 1</fullName>
    </submittedName>
</protein>
<keyword evidence="4 8" id="KW-0349">Heme</keyword>
<gene>
    <name evidence="10" type="primary">CYP2U1</name>
</gene>
<evidence type="ECO:0000313" key="11">
    <source>
        <dbReference type="Proteomes" id="UP000002281"/>
    </source>
</evidence>
<evidence type="ECO:0000256" key="4">
    <source>
        <dbReference type="ARBA" id="ARBA00022617"/>
    </source>
</evidence>
<evidence type="ECO:0000256" key="5">
    <source>
        <dbReference type="ARBA" id="ARBA00022723"/>
    </source>
</evidence>
<dbReference type="GO" id="GO:0005506">
    <property type="term" value="F:iron ion binding"/>
    <property type="evidence" value="ECO:0007669"/>
    <property type="project" value="InterPro"/>
</dbReference>
<evidence type="ECO:0000256" key="2">
    <source>
        <dbReference type="ARBA" id="ARBA00004370"/>
    </source>
</evidence>
<dbReference type="Gene3D" id="1.10.630.10">
    <property type="entry name" value="Cytochrome P450"/>
    <property type="match status" value="2"/>
</dbReference>
<dbReference type="PANTHER" id="PTHR24300">
    <property type="entry name" value="CYTOCHROME P450 508A4-RELATED"/>
    <property type="match status" value="1"/>
</dbReference>
<keyword evidence="5 8" id="KW-0479">Metal-binding</keyword>
<proteinExistence type="inferred from homology"/>
<dbReference type="Proteomes" id="UP000002281">
    <property type="component" value="Chromosome 2"/>
</dbReference>
<dbReference type="InterPro" id="IPR001128">
    <property type="entry name" value="Cyt_P450"/>
</dbReference>